<gene>
    <name evidence="2" type="ORF">LY16_01068</name>
</gene>
<keyword evidence="1" id="KW-0812">Transmembrane</keyword>
<comment type="caution">
    <text evidence="2">The sequence shown here is derived from an EMBL/GenBank/DDBJ whole genome shotgun (WGS) entry which is preliminary data.</text>
</comment>
<evidence type="ECO:0000313" key="3">
    <source>
        <dbReference type="Proteomes" id="UP000324170"/>
    </source>
</evidence>
<accession>A0ABY3NU21</accession>
<proteinExistence type="predicted"/>
<evidence type="ECO:0000256" key="1">
    <source>
        <dbReference type="SAM" id="Phobius"/>
    </source>
</evidence>
<dbReference type="Proteomes" id="UP000324170">
    <property type="component" value="Unassembled WGS sequence"/>
</dbReference>
<keyword evidence="1" id="KW-1133">Transmembrane helix</keyword>
<keyword evidence="3" id="KW-1185">Reference proteome</keyword>
<keyword evidence="1" id="KW-0472">Membrane</keyword>
<feature type="transmembrane region" description="Helical" evidence="1">
    <location>
        <begin position="28"/>
        <end position="45"/>
    </location>
</feature>
<name>A0ABY3NU21_9GAMM</name>
<evidence type="ECO:0000313" key="2">
    <source>
        <dbReference type="EMBL" id="TYP11582.1"/>
    </source>
</evidence>
<sequence length="46" mass="5102">MEKLTALGGSGQTYPKLSQKQRIARRMLFLNYSSLTCLLITGGLIE</sequence>
<organism evidence="2 3">
    <name type="scientific">Xenorhabdus doucetiae</name>
    <dbReference type="NCBI Taxonomy" id="351671"/>
    <lineage>
        <taxon>Bacteria</taxon>
        <taxon>Pseudomonadati</taxon>
        <taxon>Pseudomonadota</taxon>
        <taxon>Gammaproteobacteria</taxon>
        <taxon>Enterobacterales</taxon>
        <taxon>Morganellaceae</taxon>
        <taxon>Xenorhabdus</taxon>
    </lineage>
</organism>
<dbReference type="EMBL" id="VNHN01000012">
    <property type="protein sequence ID" value="TYP11582.1"/>
    <property type="molecule type" value="Genomic_DNA"/>
</dbReference>
<reference evidence="2 3" key="1">
    <citation type="submission" date="2019-07" db="EMBL/GenBank/DDBJ databases">
        <title>Genomic Encyclopedia of Type Strains, Phase I: the one thousand microbial genomes (KMG-I) project.</title>
        <authorList>
            <person name="Kyrpides N."/>
        </authorList>
    </citation>
    <scope>NUCLEOTIDE SEQUENCE [LARGE SCALE GENOMIC DNA]</scope>
    <source>
        <strain evidence="2 3">DSM 17909</strain>
    </source>
</reference>
<protein>
    <submittedName>
        <fullName evidence="2">Uncharacterized protein</fullName>
    </submittedName>
</protein>